<feature type="compositionally biased region" description="Pro residues" evidence="1">
    <location>
        <begin position="8"/>
        <end position="21"/>
    </location>
</feature>
<feature type="compositionally biased region" description="Basic residues" evidence="1">
    <location>
        <begin position="289"/>
        <end position="307"/>
    </location>
</feature>
<dbReference type="EMBL" id="AP019620">
    <property type="protein sequence ID" value="BBJ40521.1"/>
    <property type="molecule type" value="Genomic_DNA"/>
</dbReference>
<feature type="region of interest" description="Disordered" evidence="1">
    <location>
        <begin position="238"/>
        <end position="320"/>
    </location>
</feature>
<proteinExistence type="predicted"/>
<dbReference type="AlphaFoldDB" id="A0A499UTC8"/>
<sequence>MERSASLPSPPSLPTPGPAEPAPSAESSALSRAERFVWLTARVLEQRRFAYHFLGGGAEAVETALAAYLGTDGGYGHALEPDLRGPVSQPLHAVHALRVLDGIGRCGGQRVERLCRYLTSVSTPDGAVPACHPSLRGYPAAPWVPAADDARSDLLTTGPVVGLLHRNEVWHAWLFRATDFCWAAVAALGEGGATTRPYEVAAAVAFLDGAPDRARAEAAAERLGRRVREERLIVPPTAPSAPRIAPCHRGRAPVVSPRCTTSPLRPARWRAGGSPRPRWSGPWTCSWPRSRRTAAGRRPGARGRRGPRWSGGRWRPSRRC</sequence>
<name>A0A499UTC8_9ACTN</name>
<evidence type="ECO:0000313" key="3">
    <source>
        <dbReference type="Proteomes" id="UP000463951"/>
    </source>
</evidence>
<dbReference type="InterPro" id="IPR008930">
    <property type="entry name" value="Terpenoid_cyclase/PrenylTrfase"/>
</dbReference>
<feature type="region of interest" description="Disordered" evidence="1">
    <location>
        <begin position="1"/>
        <end position="27"/>
    </location>
</feature>
<protein>
    <submittedName>
        <fullName evidence="2">Uncharacterized protein</fullName>
    </submittedName>
</protein>
<dbReference type="SUPFAM" id="SSF48239">
    <property type="entry name" value="Terpenoid cyclases/Protein prenyltransferases"/>
    <property type="match status" value="1"/>
</dbReference>
<dbReference type="Proteomes" id="UP000463951">
    <property type="component" value="Chromosome"/>
</dbReference>
<evidence type="ECO:0000313" key="2">
    <source>
        <dbReference type="EMBL" id="BBJ40521.1"/>
    </source>
</evidence>
<reference evidence="2 3" key="1">
    <citation type="journal article" date="2020" name="Int. J. Syst. Evol. Microbiol.">
        <title>Reclassification of Streptomyces castelarensis and Streptomyces sporoclivatus as later heterotypic synonyms of Streptomyces antimycoticus.</title>
        <authorList>
            <person name="Komaki H."/>
            <person name="Tamura T."/>
        </authorList>
    </citation>
    <scope>NUCLEOTIDE SEQUENCE [LARGE SCALE GENOMIC DNA]</scope>
    <source>
        <strain evidence="2 3">NBRC 100767</strain>
    </source>
</reference>
<organism evidence="2 3">
    <name type="scientific">Streptomyces antimycoticus</name>
    <dbReference type="NCBI Taxonomy" id="68175"/>
    <lineage>
        <taxon>Bacteria</taxon>
        <taxon>Bacillati</taxon>
        <taxon>Actinomycetota</taxon>
        <taxon>Actinomycetes</taxon>
        <taxon>Kitasatosporales</taxon>
        <taxon>Streptomycetaceae</taxon>
        <taxon>Streptomyces</taxon>
        <taxon>Streptomyces violaceusniger group</taxon>
    </lineage>
</organism>
<gene>
    <name evidence="2" type="ORF">SSPO_032390</name>
</gene>
<accession>A0A499UTC8</accession>
<evidence type="ECO:0000256" key="1">
    <source>
        <dbReference type="SAM" id="MobiDB-lite"/>
    </source>
</evidence>